<name>A0A101EL80_9EURY</name>
<sequence length="147" mass="16622">MDWVEDEVTKCGSTLVKVNTILLLFAEAGKPICCEWVPEDVVSSLSDLKDSSVFILQTINFNGFKVWFNVVSRLWKGRDGPLVELFELYVEVLWLVICYVVWALTDNCMAILVNEVSYGIISSLGSVLILNVWLEVFGNWVAILNLK</sequence>
<protein>
    <submittedName>
        <fullName evidence="2">Uncharacterized protein</fullName>
    </submittedName>
</protein>
<keyword evidence="1" id="KW-0472">Membrane</keyword>
<feature type="transmembrane region" description="Helical" evidence="1">
    <location>
        <begin position="116"/>
        <end position="142"/>
    </location>
</feature>
<comment type="caution">
    <text evidence="2">The sequence shown here is derived from an EMBL/GenBank/DDBJ whole genome shotgun (WGS) entry which is preliminary data.</text>
</comment>
<dbReference type="PATRIC" id="fig|172049.5.peg.77"/>
<dbReference type="Proteomes" id="UP000053911">
    <property type="component" value="Unassembled WGS sequence"/>
</dbReference>
<accession>A0A101EL80</accession>
<proteinExistence type="predicted"/>
<organism evidence="2 3">
    <name type="scientific">Thermococcus sibiricus</name>
    <dbReference type="NCBI Taxonomy" id="172049"/>
    <lineage>
        <taxon>Archaea</taxon>
        <taxon>Methanobacteriati</taxon>
        <taxon>Methanobacteriota</taxon>
        <taxon>Thermococci</taxon>
        <taxon>Thermococcales</taxon>
        <taxon>Thermococcaceae</taxon>
        <taxon>Thermococcus</taxon>
    </lineage>
</organism>
<evidence type="ECO:0000256" key="1">
    <source>
        <dbReference type="SAM" id="Phobius"/>
    </source>
</evidence>
<dbReference type="EMBL" id="LGFD01000023">
    <property type="protein sequence ID" value="KUK17429.1"/>
    <property type="molecule type" value="Genomic_DNA"/>
</dbReference>
<keyword evidence="1" id="KW-0812">Transmembrane</keyword>
<feature type="transmembrane region" description="Helical" evidence="1">
    <location>
        <begin position="82"/>
        <end position="104"/>
    </location>
</feature>
<dbReference type="AlphaFoldDB" id="A0A101EL80"/>
<evidence type="ECO:0000313" key="2">
    <source>
        <dbReference type="EMBL" id="KUK17429.1"/>
    </source>
</evidence>
<evidence type="ECO:0000313" key="3">
    <source>
        <dbReference type="Proteomes" id="UP000053911"/>
    </source>
</evidence>
<reference evidence="3" key="1">
    <citation type="journal article" date="2015" name="MBio">
        <title>Genome-Resolved Metagenomic Analysis Reveals Roles for Candidate Phyla and Other Microbial Community Members in Biogeochemical Transformations in Oil Reservoirs.</title>
        <authorList>
            <person name="Hu P."/>
            <person name="Tom L."/>
            <person name="Singh A."/>
            <person name="Thomas B.C."/>
            <person name="Baker B.J."/>
            <person name="Piceno Y.M."/>
            <person name="Andersen G.L."/>
            <person name="Banfield J.F."/>
        </authorList>
    </citation>
    <scope>NUCLEOTIDE SEQUENCE [LARGE SCALE GENOMIC DNA]</scope>
</reference>
<gene>
    <name evidence="2" type="ORF">XD54_1252</name>
</gene>
<keyword evidence="1" id="KW-1133">Transmembrane helix</keyword>